<sequence>MQTFEGRKHANIRGEETCQHSRGGNMPTFEGKKFRYSRGKYAYIRGENMQIFEGKICRYSRGKYADIQGKNMQIFEGKHADIEEKQADIRGDTGRHSRRNRPIFKVKQEDIRGERKVIAHGLKTMGKWSFGLSKKEVVQSNGCCYKENKISTPFKDGIPGDDYFKPQSVETALKKSIDPFIISDVKGCHQQWYHPVRCLTLTRQVSAWIRAKLRMLEKRDVQLIVTSGSGRENMTVLMGANAVREKLPPLVVFNDKNVCNSNICGFQRKKKSHKKWVDGLHHIRKLFSNSFLRNTPPAKGTCVDSHVGVSLIEKARKEGRSFLNCHHTLLTFSSQWTSVILNP</sequence>
<evidence type="ECO:0000256" key="1">
    <source>
        <dbReference type="SAM" id="MobiDB-lite"/>
    </source>
</evidence>
<evidence type="ECO:0000313" key="3">
    <source>
        <dbReference type="Proteomes" id="UP001159363"/>
    </source>
</evidence>
<dbReference type="Proteomes" id="UP001159363">
    <property type="component" value="Chromosome 4"/>
</dbReference>
<accession>A0ABQ9HH04</accession>
<dbReference type="EMBL" id="JARBHB010000005">
    <property type="protein sequence ID" value="KAJ8883579.1"/>
    <property type="molecule type" value="Genomic_DNA"/>
</dbReference>
<organism evidence="2 3">
    <name type="scientific">Dryococelus australis</name>
    <dbReference type="NCBI Taxonomy" id="614101"/>
    <lineage>
        <taxon>Eukaryota</taxon>
        <taxon>Metazoa</taxon>
        <taxon>Ecdysozoa</taxon>
        <taxon>Arthropoda</taxon>
        <taxon>Hexapoda</taxon>
        <taxon>Insecta</taxon>
        <taxon>Pterygota</taxon>
        <taxon>Neoptera</taxon>
        <taxon>Polyneoptera</taxon>
        <taxon>Phasmatodea</taxon>
        <taxon>Verophasmatodea</taxon>
        <taxon>Anareolatae</taxon>
        <taxon>Phasmatidae</taxon>
        <taxon>Eurycanthinae</taxon>
        <taxon>Dryococelus</taxon>
    </lineage>
</organism>
<keyword evidence="3" id="KW-1185">Reference proteome</keyword>
<feature type="region of interest" description="Disordered" evidence="1">
    <location>
        <begin position="1"/>
        <end position="31"/>
    </location>
</feature>
<protein>
    <submittedName>
        <fullName evidence="2">Uncharacterized protein</fullName>
    </submittedName>
</protein>
<proteinExistence type="predicted"/>
<gene>
    <name evidence="2" type="ORF">PR048_015423</name>
</gene>
<reference evidence="2 3" key="1">
    <citation type="submission" date="2023-02" db="EMBL/GenBank/DDBJ databases">
        <title>LHISI_Scaffold_Assembly.</title>
        <authorList>
            <person name="Stuart O.P."/>
            <person name="Cleave R."/>
            <person name="Magrath M.J.L."/>
            <person name="Mikheyev A.S."/>
        </authorList>
    </citation>
    <scope>NUCLEOTIDE SEQUENCE [LARGE SCALE GENOMIC DNA]</scope>
    <source>
        <strain evidence="2">Daus_M_001</strain>
        <tissue evidence="2">Leg muscle</tissue>
    </source>
</reference>
<comment type="caution">
    <text evidence="2">The sequence shown here is derived from an EMBL/GenBank/DDBJ whole genome shotgun (WGS) entry which is preliminary data.</text>
</comment>
<evidence type="ECO:0000313" key="2">
    <source>
        <dbReference type="EMBL" id="KAJ8883579.1"/>
    </source>
</evidence>
<name>A0ABQ9HH04_9NEOP</name>
<feature type="compositionally biased region" description="Basic and acidic residues" evidence="1">
    <location>
        <begin position="1"/>
        <end position="19"/>
    </location>
</feature>